<organism evidence="1 2">
    <name type="scientific">Alicyclobacillus acidoterrestris (strain ATCC 49025 / DSM 3922 / CIP 106132 / NCIMB 13137 / GD3B)</name>
    <dbReference type="NCBI Taxonomy" id="1356854"/>
    <lineage>
        <taxon>Bacteria</taxon>
        <taxon>Bacillati</taxon>
        <taxon>Bacillota</taxon>
        <taxon>Bacilli</taxon>
        <taxon>Bacillales</taxon>
        <taxon>Alicyclobacillaceae</taxon>
        <taxon>Alicyclobacillus</taxon>
    </lineage>
</organism>
<accession>T0BF96</accession>
<dbReference type="KEGG" id="aaco:K1I37_11805"/>
<dbReference type="AlphaFoldDB" id="T0BF96"/>
<accession>A0A9E7CX32</accession>
<dbReference type="STRING" id="1356854.N007_14550"/>
<evidence type="ECO:0000313" key="2">
    <source>
        <dbReference type="Proteomes" id="UP000829401"/>
    </source>
</evidence>
<evidence type="ECO:0000313" key="1">
    <source>
        <dbReference type="EMBL" id="UNO47406.1"/>
    </source>
</evidence>
<protein>
    <submittedName>
        <fullName evidence="1">Uncharacterized protein</fullName>
    </submittedName>
</protein>
<dbReference type="Proteomes" id="UP000829401">
    <property type="component" value="Chromosome"/>
</dbReference>
<keyword evidence="2" id="KW-1185">Reference proteome</keyword>
<dbReference type="EMBL" id="CP080467">
    <property type="protein sequence ID" value="UNO47406.1"/>
    <property type="molecule type" value="Genomic_DNA"/>
</dbReference>
<name>T0BF96_ALIAG</name>
<reference evidence="2" key="1">
    <citation type="journal article" date="2022" name="G3 (Bethesda)">
        <title>Unveiling the complete genome sequence of Alicyclobacillus acidoterrestris DSM 3922T, a taint-producing strain.</title>
        <authorList>
            <person name="Leonardo I.C."/>
            <person name="Barreto Crespo M.T."/>
            <person name="Gaspar F.B."/>
        </authorList>
    </citation>
    <scope>NUCLEOTIDE SEQUENCE [LARGE SCALE GENOMIC DNA]</scope>
    <source>
        <strain evidence="2">DSM 3922</strain>
    </source>
</reference>
<proteinExistence type="predicted"/>
<gene>
    <name evidence="1" type="ORF">K1I37_11805</name>
</gene>
<sequence length="186" mass="21853">MSFQTSLTCCAILLVLPRYGFHVRLRSLITYLLLFTLLSVTLLESVVPVQSLVVLTLFIAMLHMWPDGRLRMHWRMIVIGAMTAVFEQRFDTIYPFQRLYGIPTDWMTITAMVLICVLLVENSGQVWPAWCICYVVWTALGLASHSTVNAMYQLNWFWEGELAFQVYHLIYDIFCRWRLRNTRNFV</sequence>
<dbReference type="RefSeq" id="WP_021298055.1">
    <property type="nucleotide sequence ID" value="NZ_AURB01000169.1"/>
</dbReference>